<proteinExistence type="predicted"/>
<keyword evidence="2" id="KW-1185">Reference proteome</keyword>
<evidence type="ECO:0008006" key="3">
    <source>
        <dbReference type="Google" id="ProtNLM"/>
    </source>
</evidence>
<sequence length="219" mass="25087">MIRLDVNTDVSIQLTARLERLHRSAFPSAVRNTLNDAVFEAKKLIPKKANENFTVRQKNLFSRFSKVEKAKGFDINSMVSKVGLDGTTQPKLIDGLAKQETGGTLKGRKLTPHNEARVSGSYGKKLRSKHQFKNIGKIGTRNKTIRNAKYFVIENGNKETVFENLGNNKIKPVYNKRKSKNTTLRKKPFIAPSAIEASRKMERFYFKNANYQFTRHLRR</sequence>
<dbReference type="KEGG" id="vg:24405104"/>
<dbReference type="EMBL" id="KM873719">
    <property type="protein sequence ID" value="AIX11890.1"/>
    <property type="molecule type" value="Genomic_DNA"/>
</dbReference>
<dbReference type="OrthoDB" id="30100at10239"/>
<dbReference type="Proteomes" id="UP000030329">
    <property type="component" value="Segment"/>
</dbReference>
<dbReference type="GeneID" id="24405104"/>
<evidence type="ECO:0000313" key="2">
    <source>
        <dbReference type="Proteomes" id="UP000030329"/>
    </source>
</evidence>
<organism evidence="1 2">
    <name type="scientific">Flavobacterium phage FCL-2</name>
    <dbReference type="NCBI Taxonomy" id="908819"/>
    <lineage>
        <taxon>Viruses</taxon>
        <taxon>Duplodnaviria</taxon>
        <taxon>Heunggongvirae</taxon>
        <taxon>Uroviricota</taxon>
        <taxon>Caudoviricetes</taxon>
        <taxon>Ficleduovirus</taxon>
        <taxon>Ficleduovirus FCL2</taxon>
    </lineage>
</organism>
<reference evidence="1 2" key="1">
    <citation type="journal article" date="2015" name="Front. Microbiol.">
        <title>The use of phage FCL-2 as an alternative to chemotherapy against columnaris disease in aquaculture.</title>
        <authorList>
            <person name="Laanto E."/>
            <person name="Bamford J.K."/>
            <person name="Ravantti J.J."/>
            <person name="Sundberg L.R."/>
        </authorList>
    </citation>
    <scope>NUCLEOTIDE SEQUENCE [LARGE SCALE GENOMIC DNA]</scope>
</reference>
<name>A0A0A0YNP0_9CAUD</name>
<evidence type="ECO:0000313" key="1">
    <source>
        <dbReference type="EMBL" id="AIX11890.1"/>
    </source>
</evidence>
<dbReference type="RefSeq" id="YP_009140536.1">
    <property type="nucleotide sequence ID" value="NC_027125.1"/>
</dbReference>
<protein>
    <recommendedName>
        <fullName evidence="3">Tail protein</fullName>
    </recommendedName>
</protein>
<accession>A0A0A0YNP0</accession>